<dbReference type="InterPro" id="IPR009029">
    <property type="entry name" value="HMG_CoA_Rdtase_sub-bd_dom_sf"/>
</dbReference>
<dbReference type="Gene3D" id="3.30.70.420">
    <property type="entry name" value="Hydroxymethylglutaryl-CoA reductase, class I/II, NAD/NADP-binding domain"/>
    <property type="match status" value="1"/>
</dbReference>
<dbReference type="Gene3D" id="3.90.770.10">
    <property type="entry name" value="3-hydroxy-3-methylglutaryl-coenzyme A Reductase, Chain A, domain 2"/>
    <property type="match status" value="1"/>
</dbReference>
<dbReference type="Proteomes" id="UP000541154">
    <property type="component" value="Unassembled WGS sequence"/>
</dbReference>
<dbReference type="GO" id="GO:0006696">
    <property type="term" value="P:ergosterol biosynthetic process"/>
    <property type="evidence" value="ECO:0007669"/>
    <property type="project" value="TreeGrafter"/>
</dbReference>
<keyword evidence="3" id="KW-0443">Lipid metabolism</keyword>
<keyword evidence="2" id="KW-0560">Oxidoreductase</keyword>
<dbReference type="PANTHER" id="PTHR10572:SF24">
    <property type="entry name" value="3-HYDROXY-3-METHYLGLUTARYL-COENZYME A REDUCTASE"/>
    <property type="match status" value="1"/>
</dbReference>
<dbReference type="PANTHER" id="PTHR10572">
    <property type="entry name" value="3-HYDROXY-3-METHYLGLUTARYL-COENZYME A REDUCTASE"/>
    <property type="match status" value="1"/>
</dbReference>
<dbReference type="SUPFAM" id="SSF56542">
    <property type="entry name" value="Substrate-binding domain of HMG-CoA reductase"/>
    <property type="match status" value="1"/>
</dbReference>
<comment type="caution">
    <text evidence="4">The sequence shown here is derived from an EMBL/GenBank/DDBJ whole genome shotgun (WGS) entry which is preliminary data.</text>
</comment>
<evidence type="ECO:0000256" key="1">
    <source>
        <dbReference type="ARBA" id="ARBA00007661"/>
    </source>
</evidence>
<accession>A0A8H6AH90</accession>
<dbReference type="GO" id="GO:0015936">
    <property type="term" value="P:coenzyme A metabolic process"/>
    <property type="evidence" value="ECO:0007669"/>
    <property type="project" value="InterPro"/>
</dbReference>
<dbReference type="InterPro" id="IPR009023">
    <property type="entry name" value="HMG_CoA_Rdtase_NAD(P)-bd_sf"/>
</dbReference>
<protein>
    <submittedName>
        <fullName evidence="4">Uncharacterized protein</fullName>
    </submittedName>
</protein>
<keyword evidence="3" id="KW-0753">Steroid metabolism</keyword>
<dbReference type="AlphaFoldDB" id="A0A8H6AH90"/>
<keyword evidence="3" id="KW-0444">Lipid biosynthesis</keyword>
<dbReference type="SUPFAM" id="SSF55035">
    <property type="entry name" value="NAD-binding domain of HMG-CoA reductase"/>
    <property type="match status" value="1"/>
</dbReference>
<dbReference type="InterPro" id="IPR002202">
    <property type="entry name" value="HMG_CoA_Rdtase"/>
</dbReference>
<dbReference type="PROSITE" id="PS50065">
    <property type="entry name" value="HMG_COA_REDUCTASE_4"/>
    <property type="match status" value="1"/>
</dbReference>
<evidence type="ECO:0000313" key="5">
    <source>
        <dbReference type="Proteomes" id="UP000541154"/>
    </source>
</evidence>
<keyword evidence="5" id="KW-1185">Reference proteome</keyword>
<reference evidence="4 5" key="1">
    <citation type="submission" date="2019-04" db="EMBL/GenBank/DDBJ databases">
        <title>Aspergillus burnettii sp. nov., novel species from soil in southeast Queensland.</title>
        <authorList>
            <person name="Gilchrist C.L.M."/>
            <person name="Pitt J.I."/>
            <person name="Lange L."/>
            <person name="Lacey H.J."/>
            <person name="Vuong D."/>
            <person name="Midgley D.J."/>
            <person name="Greenfield P."/>
            <person name="Bradbury M."/>
            <person name="Lacey E."/>
            <person name="Busk P.K."/>
            <person name="Pilgaard B."/>
            <person name="Chooi Y.H."/>
            <person name="Piggott A.M."/>
        </authorList>
    </citation>
    <scope>NUCLEOTIDE SEQUENCE [LARGE SCALE GENOMIC DNA]</scope>
    <source>
        <strain evidence="4 5">FRR 5400</strain>
    </source>
</reference>
<evidence type="ECO:0000256" key="3">
    <source>
        <dbReference type="ARBA" id="ARBA00023011"/>
    </source>
</evidence>
<comment type="similarity">
    <text evidence="1">Belongs to the HMG-CoA reductase family.</text>
</comment>
<proteinExistence type="inferred from homology"/>
<dbReference type="GO" id="GO:0005778">
    <property type="term" value="C:peroxisomal membrane"/>
    <property type="evidence" value="ECO:0007669"/>
    <property type="project" value="TreeGrafter"/>
</dbReference>
<sequence>MTRGLCLSFPSAKLAAEAQRWVESPKGREVLTDAFNATSRFARLQTLTMAPGKCLHICFRTTTGDAMGMNMICNFYANKKSAAVNLICGRCKSAVAEATVPAYTLRSILKTEVNSLVELKRRQKPGRRRHGRQYGRVRRPCLQPGPGCVTGHRSGPSAECGEIGDNLHIAVSVTSMEVKTTGGGNIFEAQGAMLDLLGVRGAHPINPGENTQQSAHIVSRPCWRAN</sequence>
<dbReference type="Pfam" id="PF00368">
    <property type="entry name" value="HMG-CoA_red"/>
    <property type="match status" value="1"/>
</dbReference>
<keyword evidence="3" id="KW-0756">Sterol biosynthesis</keyword>
<dbReference type="EMBL" id="SPNV01000008">
    <property type="protein sequence ID" value="KAF5866443.1"/>
    <property type="molecule type" value="Genomic_DNA"/>
</dbReference>
<evidence type="ECO:0000313" key="4">
    <source>
        <dbReference type="EMBL" id="KAF5866443.1"/>
    </source>
</evidence>
<keyword evidence="3" id="KW-0752">Steroid biosynthesis</keyword>
<dbReference type="GO" id="GO:0008299">
    <property type="term" value="P:isoprenoid biosynthetic process"/>
    <property type="evidence" value="ECO:0007669"/>
    <property type="project" value="TreeGrafter"/>
</dbReference>
<gene>
    <name evidence="4" type="ORF">ETB97_011995</name>
</gene>
<name>A0A8H6AH90_PETAA</name>
<evidence type="ECO:0000256" key="2">
    <source>
        <dbReference type="ARBA" id="ARBA00023002"/>
    </source>
</evidence>
<keyword evidence="3" id="KW-1207">Sterol metabolism</keyword>
<dbReference type="GO" id="GO:0004420">
    <property type="term" value="F:hydroxymethylglutaryl-CoA reductase (NADPH) activity"/>
    <property type="evidence" value="ECO:0007669"/>
    <property type="project" value="InterPro"/>
</dbReference>
<dbReference type="GO" id="GO:0005789">
    <property type="term" value="C:endoplasmic reticulum membrane"/>
    <property type="evidence" value="ECO:0007669"/>
    <property type="project" value="TreeGrafter"/>
</dbReference>
<dbReference type="InterPro" id="IPR023074">
    <property type="entry name" value="HMG_CoA_Rdtase_cat_sf"/>
</dbReference>
<organism evidence="4 5">
    <name type="scientific">Petromyces alliaceus</name>
    <name type="common">Aspergillus alliaceus</name>
    <dbReference type="NCBI Taxonomy" id="209559"/>
    <lineage>
        <taxon>Eukaryota</taxon>
        <taxon>Fungi</taxon>
        <taxon>Dikarya</taxon>
        <taxon>Ascomycota</taxon>
        <taxon>Pezizomycotina</taxon>
        <taxon>Eurotiomycetes</taxon>
        <taxon>Eurotiomycetidae</taxon>
        <taxon>Eurotiales</taxon>
        <taxon>Aspergillaceae</taxon>
        <taxon>Aspergillus</taxon>
        <taxon>Aspergillus subgen. Circumdati</taxon>
    </lineage>
</organism>